<organism evidence="2 3">
    <name type="scientific">Rhizoctonia solani</name>
    <dbReference type="NCBI Taxonomy" id="456999"/>
    <lineage>
        <taxon>Eukaryota</taxon>
        <taxon>Fungi</taxon>
        <taxon>Dikarya</taxon>
        <taxon>Basidiomycota</taxon>
        <taxon>Agaricomycotina</taxon>
        <taxon>Agaricomycetes</taxon>
        <taxon>Cantharellales</taxon>
        <taxon>Ceratobasidiaceae</taxon>
        <taxon>Rhizoctonia</taxon>
    </lineage>
</organism>
<keyword evidence="1" id="KW-0175">Coiled coil</keyword>
<evidence type="ECO:0000256" key="1">
    <source>
        <dbReference type="SAM" id="Coils"/>
    </source>
</evidence>
<feature type="coiled-coil region" evidence="1">
    <location>
        <begin position="55"/>
        <end position="82"/>
    </location>
</feature>
<evidence type="ECO:0000313" key="2">
    <source>
        <dbReference type="EMBL" id="CAE6469732.1"/>
    </source>
</evidence>
<proteinExistence type="predicted"/>
<comment type="caution">
    <text evidence="2">The sequence shown here is derived from an EMBL/GenBank/DDBJ whole genome shotgun (WGS) entry which is preliminary data.</text>
</comment>
<name>A0A8H3GS07_9AGAM</name>
<sequence length="84" mass="9608">MISKGFINIANMIFDFQRIYGGKVQMGISDKLRYLKTQIGTLVRRIDEHEVQAELSQAKGDLNKTLMDLKKLEDDASSLREVFS</sequence>
<evidence type="ECO:0000313" key="3">
    <source>
        <dbReference type="Proteomes" id="UP000663853"/>
    </source>
</evidence>
<reference evidence="2" key="1">
    <citation type="submission" date="2021-01" db="EMBL/GenBank/DDBJ databases">
        <authorList>
            <person name="Kaushik A."/>
        </authorList>
    </citation>
    <scope>NUCLEOTIDE SEQUENCE</scope>
    <source>
        <strain evidence="2">AG6-10EEA</strain>
    </source>
</reference>
<dbReference type="EMBL" id="CAJMXA010001787">
    <property type="protein sequence ID" value="CAE6469732.1"/>
    <property type="molecule type" value="Genomic_DNA"/>
</dbReference>
<accession>A0A8H3GS07</accession>
<dbReference type="Proteomes" id="UP000663853">
    <property type="component" value="Unassembled WGS sequence"/>
</dbReference>
<gene>
    <name evidence="2" type="ORF">RDB_LOCUS72949</name>
</gene>
<protein>
    <submittedName>
        <fullName evidence="2">Uncharacterized protein</fullName>
    </submittedName>
</protein>
<feature type="non-terminal residue" evidence="2">
    <location>
        <position position="1"/>
    </location>
</feature>
<dbReference type="AlphaFoldDB" id="A0A8H3GS07"/>